<comment type="subcellular location">
    <subcellularLocation>
        <location evidence="1">Cell inner membrane</location>
        <topology evidence="1">Multi-pass membrane protein</topology>
    </subcellularLocation>
    <subcellularLocation>
        <location evidence="8">Cell membrane</location>
        <topology evidence="8">Multi-pass membrane protein</topology>
    </subcellularLocation>
</comment>
<organism evidence="10 11">
    <name type="scientific">Rahnella sikkimica</name>
    <dbReference type="NCBI Taxonomy" id="1805933"/>
    <lineage>
        <taxon>Bacteria</taxon>
        <taxon>Pseudomonadati</taxon>
        <taxon>Pseudomonadota</taxon>
        <taxon>Gammaproteobacteria</taxon>
        <taxon>Enterobacterales</taxon>
        <taxon>Yersiniaceae</taxon>
        <taxon>Rahnella</taxon>
    </lineage>
</organism>
<gene>
    <name evidence="10" type="ORF">BV494_05780</name>
</gene>
<dbReference type="EMBL" id="CP019062">
    <property type="protein sequence ID" value="AVF34464.1"/>
    <property type="molecule type" value="Genomic_DNA"/>
</dbReference>
<keyword evidence="11" id="KW-1185">Reference proteome</keyword>
<dbReference type="Gene3D" id="1.10.3720.10">
    <property type="entry name" value="MetI-like"/>
    <property type="match status" value="1"/>
</dbReference>
<dbReference type="Proteomes" id="UP000239197">
    <property type="component" value="Chromosome"/>
</dbReference>
<evidence type="ECO:0000256" key="2">
    <source>
        <dbReference type="ARBA" id="ARBA00022448"/>
    </source>
</evidence>
<dbReference type="SUPFAM" id="SSF161098">
    <property type="entry name" value="MetI-like"/>
    <property type="match status" value="1"/>
</dbReference>
<evidence type="ECO:0000256" key="4">
    <source>
        <dbReference type="ARBA" id="ARBA00022519"/>
    </source>
</evidence>
<dbReference type="GO" id="GO:0005886">
    <property type="term" value="C:plasma membrane"/>
    <property type="evidence" value="ECO:0007669"/>
    <property type="project" value="UniProtKB-SubCell"/>
</dbReference>
<keyword evidence="2 8" id="KW-0813">Transport</keyword>
<accession>A0A2L1UNG1</accession>
<sequence>MSIPHSTLHAVAPAARTRGLSLQIYGYLLILPALCFLLLFTHYPALATIWESVFSAARSGHPAQFVGLDNYRALLDDDTFMLALRNNLLYAVITIPLSVALALMMALAVNRRLRGNAIIRAAFFIPSLLPMVAIANLWLFFYTPQLGLLNKLMALFSLPAVNWLGEPGTALYSLMVVSVWREAGFFMIFYLAALQQIDPRLAEAAEIEGASRRYFFRRVQWPLLMPTTLFILINASMNAFRIVDQVIAMTNGGPNNSTSLLLFYIYRTAFSYWDLPYASAMTVVLLVILASIALIKFNLLDKRTHYQ</sequence>
<dbReference type="CDD" id="cd06261">
    <property type="entry name" value="TM_PBP2"/>
    <property type="match status" value="1"/>
</dbReference>
<feature type="domain" description="ABC transmembrane type-1" evidence="9">
    <location>
        <begin position="84"/>
        <end position="296"/>
    </location>
</feature>
<dbReference type="PANTHER" id="PTHR30193:SF37">
    <property type="entry name" value="INNER MEMBRANE ABC TRANSPORTER PERMEASE PROTEIN YCJO"/>
    <property type="match status" value="1"/>
</dbReference>
<dbReference type="KEGG" id="rox:BV494_05780"/>
<evidence type="ECO:0000259" key="9">
    <source>
        <dbReference type="PROSITE" id="PS50928"/>
    </source>
</evidence>
<dbReference type="PROSITE" id="PS50928">
    <property type="entry name" value="ABC_TM1"/>
    <property type="match status" value="1"/>
</dbReference>
<feature type="transmembrane region" description="Helical" evidence="8">
    <location>
        <begin position="221"/>
        <end position="240"/>
    </location>
</feature>
<evidence type="ECO:0000256" key="7">
    <source>
        <dbReference type="ARBA" id="ARBA00023136"/>
    </source>
</evidence>
<comment type="similarity">
    <text evidence="8">Belongs to the binding-protein-dependent transport system permease family.</text>
</comment>
<dbReference type="InterPro" id="IPR000515">
    <property type="entry name" value="MetI-like"/>
</dbReference>
<evidence type="ECO:0000256" key="3">
    <source>
        <dbReference type="ARBA" id="ARBA00022475"/>
    </source>
</evidence>
<evidence type="ECO:0000313" key="10">
    <source>
        <dbReference type="EMBL" id="AVF34464.1"/>
    </source>
</evidence>
<evidence type="ECO:0000256" key="5">
    <source>
        <dbReference type="ARBA" id="ARBA00022692"/>
    </source>
</evidence>
<keyword evidence="3" id="KW-1003">Cell membrane</keyword>
<dbReference type="RefSeq" id="WP_104921992.1">
    <property type="nucleotide sequence ID" value="NZ_CP019062.1"/>
</dbReference>
<feature type="transmembrane region" description="Helical" evidence="8">
    <location>
        <begin position="24"/>
        <end position="45"/>
    </location>
</feature>
<evidence type="ECO:0000256" key="6">
    <source>
        <dbReference type="ARBA" id="ARBA00022989"/>
    </source>
</evidence>
<keyword evidence="6 8" id="KW-1133">Transmembrane helix</keyword>
<dbReference type="InterPro" id="IPR051393">
    <property type="entry name" value="ABC_transporter_permease"/>
</dbReference>
<feature type="transmembrane region" description="Helical" evidence="8">
    <location>
        <begin position="121"/>
        <end position="141"/>
    </location>
</feature>
<evidence type="ECO:0000256" key="1">
    <source>
        <dbReference type="ARBA" id="ARBA00004429"/>
    </source>
</evidence>
<keyword evidence="5 8" id="KW-0812">Transmembrane</keyword>
<dbReference type="AlphaFoldDB" id="A0A2L1UNG1"/>
<evidence type="ECO:0000256" key="8">
    <source>
        <dbReference type="RuleBase" id="RU363032"/>
    </source>
</evidence>
<keyword evidence="7 8" id="KW-0472">Membrane</keyword>
<evidence type="ECO:0000313" key="11">
    <source>
        <dbReference type="Proteomes" id="UP000239197"/>
    </source>
</evidence>
<proteinExistence type="inferred from homology"/>
<dbReference type="PANTHER" id="PTHR30193">
    <property type="entry name" value="ABC TRANSPORTER PERMEASE PROTEIN"/>
    <property type="match status" value="1"/>
</dbReference>
<feature type="transmembrane region" description="Helical" evidence="8">
    <location>
        <begin position="277"/>
        <end position="299"/>
    </location>
</feature>
<keyword evidence="4" id="KW-0997">Cell inner membrane</keyword>
<reference evidence="11" key="1">
    <citation type="submission" date="2017-01" db="EMBL/GenBank/DDBJ databases">
        <title>Genome sequence of Rouxiella sp. ERMR1:05.</title>
        <authorList>
            <person name="Kumar R."/>
            <person name="Singh D."/>
            <person name="Kumar S."/>
        </authorList>
    </citation>
    <scope>NUCLEOTIDE SEQUENCE [LARGE SCALE GENOMIC DNA]</scope>
    <source>
        <strain evidence="11">ERMR1:05</strain>
    </source>
</reference>
<dbReference type="Pfam" id="PF00528">
    <property type="entry name" value="BPD_transp_1"/>
    <property type="match status" value="1"/>
</dbReference>
<feature type="transmembrane region" description="Helical" evidence="8">
    <location>
        <begin position="88"/>
        <end position="109"/>
    </location>
</feature>
<dbReference type="GO" id="GO:0055085">
    <property type="term" value="P:transmembrane transport"/>
    <property type="evidence" value="ECO:0007669"/>
    <property type="project" value="InterPro"/>
</dbReference>
<dbReference type="OrthoDB" id="8417460at2"/>
<dbReference type="InterPro" id="IPR035906">
    <property type="entry name" value="MetI-like_sf"/>
</dbReference>
<protein>
    <submittedName>
        <fullName evidence="10">ABC transporter permease</fullName>
    </submittedName>
</protein>
<name>A0A2L1UNG1_9GAMM</name>